<name>A0A844HUL5_9RHOB</name>
<feature type="domain" description="TonB-dependent receptor plug" evidence="18">
    <location>
        <begin position="70"/>
        <end position="172"/>
    </location>
</feature>
<evidence type="ECO:0000256" key="15">
    <source>
        <dbReference type="RuleBase" id="RU003357"/>
    </source>
</evidence>
<evidence type="ECO:0000256" key="4">
    <source>
        <dbReference type="ARBA" id="ARBA00022452"/>
    </source>
</evidence>
<evidence type="ECO:0000256" key="8">
    <source>
        <dbReference type="ARBA" id="ARBA00023004"/>
    </source>
</evidence>
<organism evidence="19 20">
    <name type="scientific">Paracoccus litorisediminis</name>
    <dbReference type="NCBI Taxonomy" id="2006130"/>
    <lineage>
        <taxon>Bacteria</taxon>
        <taxon>Pseudomonadati</taxon>
        <taxon>Pseudomonadota</taxon>
        <taxon>Alphaproteobacteria</taxon>
        <taxon>Rhodobacterales</taxon>
        <taxon>Paracoccaceae</taxon>
        <taxon>Paracoccus</taxon>
    </lineage>
</organism>
<keyword evidence="4 14" id="KW-1134">Transmembrane beta strand</keyword>
<evidence type="ECO:0000256" key="16">
    <source>
        <dbReference type="SAM" id="SignalP"/>
    </source>
</evidence>
<keyword evidence="5" id="KW-0410">Iron transport</keyword>
<reference evidence="19 20" key="1">
    <citation type="submission" date="2019-11" db="EMBL/GenBank/DDBJ databases">
        <authorList>
            <person name="Dong K."/>
        </authorList>
    </citation>
    <scope>NUCLEOTIDE SEQUENCE [LARGE SCALE GENOMIC DNA]</scope>
    <source>
        <strain evidence="19 20">NBRC 112902</strain>
    </source>
</reference>
<evidence type="ECO:0000259" key="18">
    <source>
        <dbReference type="Pfam" id="PF07715"/>
    </source>
</evidence>
<evidence type="ECO:0000256" key="6">
    <source>
        <dbReference type="ARBA" id="ARBA00022692"/>
    </source>
</evidence>
<proteinExistence type="inferred from homology"/>
<comment type="similarity">
    <text evidence="2 14 15">Belongs to the TonB-dependent receptor family.</text>
</comment>
<dbReference type="NCBIfam" id="TIGR01783">
    <property type="entry name" value="TonB-siderophor"/>
    <property type="match status" value="1"/>
</dbReference>
<dbReference type="PANTHER" id="PTHR32552">
    <property type="entry name" value="FERRICHROME IRON RECEPTOR-RELATED"/>
    <property type="match status" value="1"/>
</dbReference>
<dbReference type="GO" id="GO:0038023">
    <property type="term" value="F:signaling receptor activity"/>
    <property type="evidence" value="ECO:0007669"/>
    <property type="project" value="InterPro"/>
</dbReference>
<dbReference type="Pfam" id="PF07715">
    <property type="entry name" value="Plug"/>
    <property type="match status" value="1"/>
</dbReference>
<dbReference type="AlphaFoldDB" id="A0A844HUL5"/>
<evidence type="ECO:0000256" key="9">
    <source>
        <dbReference type="ARBA" id="ARBA00023065"/>
    </source>
</evidence>
<evidence type="ECO:0000259" key="17">
    <source>
        <dbReference type="Pfam" id="PF00593"/>
    </source>
</evidence>
<protein>
    <submittedName>
        <fullName evidence="19">TonB-dependent siderophore receptor</fullName>
    </submittedName>
</protein>
<dbReference type="GO" id="GO:0015891">
    <property type="term" value="P:siderophore transport"/>
    <property type="evidence" value="ECO:0007669"/>
    <property type="project" value="InterPro"/>
</dbReference>
<evidence type="ECO:0000256" key="5">
    <source>
        <dbReference type="ARBA" id="ARBA00022496"/>
    </source>
</evidence>
<dbReference type="PANTHER" id="PTHR32552:SF68">
    <property type="entry name" value="FERRICHROME OUTER MEMBRANE TRANSPORTER_PHAGE RECEPTOR"/>
    <property type="match status" value="1"/>
</dbReference>
<keyword evidence="20" id="KW-1185">Reference proteome</keyword>
<evidence type="ECO:0000256" key="3">
    <source>
        <dbReference type="ARBA" id="ARBA00022448"/>
    </source>
</evidence>
<evidence type="ECO:0000256" key="10">
    <source>
        <dbReference type="ARBA" id="ARBA00023077"/>
    </source>
</evidence>
<comment type="subcellular location">
    <subcellularLocation>
        <location evidence="1 14">Cell outer membrane</location>
        <topology evidence="1 14">Multi-pass membrane protein</topology>
    </subcellularLocation>
</comment>
<feature type="chain" id="PRO_5033005161" evidence="16">
    <location>
        <begin position="32"/>
        <end position="713"/>
    </location>
</feature>
<dbReference type="InterPro" id="IPR036942">
    <property type="entry name" value="Beta-barrel_TonB_sf"/>
</dbReference>
<accession>A0A844HUL5</accession>
<dbReference type="OrthoDB" id="9760333at2"/>
<dbReference type="Proteomes" id="UP000449846">
    <property type="component" value="Unassembled WGS sequence"/>
</dbReference>
<evidence type="ECO:0000256" key="1">
    <source>
        <dbReference type="ARBA" id="ARBA00004571"/>
    </source>
</evidence>
<dbReference type="Gene3D" id="2.170.130.10">
    <property type="entry name" value="TonB-dependent receptor, plug domain"/>
    <property type="match status" value="1"/>
</dbReference>
<comment type="caution">
    <text evidence="19">The sequence shown here is derived from an EMBL/GenBank/DDBJ whole genome shotgun (WGS) entry which is preliminary data.</text>
</comment>
<evidence type="ECO:0000313" key="19">
    <source>
        <dbReference type="EMBL" id="MTH61261.1"/>
    </source>
</evidence>
<dbReference type="SUPFAM" id="SSF56935">
    <property type="entry name" value="Porins"/>
    <property type="match status" value="1"/>
</dbReference>
<dbReference type="InterPro" id="IPR000531">
    <property type="entry name" value="Beta-barrel_TonB"/>
</dbReference>
<dbReference type="CDD" id="cd01347">
    <property type="entry name" value="ligand_gated_channel"/>
    <property type="match status" value="1"/>
</dbReference>
<evidence type="ECO:0000256" key="2">
    <source>
        <dbReference type="ARBA" id="ARBA00009810"/>
    </source>
</evidence>
<evidence type="ECO:0000256" key="13">
    <source>
        <dbReference type="ARBA" id="ARBA00023237"/>
    </source>
</evidence>
<evidence type="ECO:0000256" key="14">
    <source>
        <dbReference type="PROSITE-ProRule" id="PRU01360"/>
    </source>
</evidence>
<keyword evidence="11 14" id="KW-0472">Membrane</keyword>
<evidence type="ECO:0000256" key="12">
    <source>
        <dbReference type="ARBA" id="ARBA00023170"/>
    </source>
</evidence>
<evidence type="ECO:0000313" key="20">
    <source>
        <dbReference type="Proteomes" id="UP000449846"/>
    </source>
</evidence>
<keyword evidence="7 16" id="KW-0732">Signal</keyword>
<dbReference type="GO" id="GO:0009279">
    <property type="term" value="C:cell outer membrane"/>
    <property type="evidence" value="ECO:0007669"/>
    <property type="project" value="UniProtKB-SubCell"/>
</dbReference>
<dbReference type="InterPro" id="IPR039426">
    <property type="entry name" value="TonB-dep_rcpt-like"/>
</dbReference>
<keyword evidence="6 14" id="KW-0812">Transmembrane</keyword>
<keyword evidence="13 14" id="KW-0998">Cell outer membrane</keyword>
<dbReference type="InterPro" id="IPR012910">
    <property type="entry name" value="Plug_dom"/>
</dbReference>
<evidence type="ECO:0000256" key="11">
    <source>
        <dbReference type="ARBA" id="ARBA00023136"/>
    </source>
</evidence>
<dbReference type="InterPro" id="IPR037066">
    <property type="entry name" value="Plug_dom_sf"/>
</dbReference>
<keyword evidence="12 19" id="KW-0675">Receptor</keyword>
<feature type="signal peptide" evidence="16">
    <location>
        <begin position="1"/>
        <end position="31"/>
    </location>
</feature>
<feature type="domain" description="TonB-dependent receptor-like beta-barrel" evidence="17">
    <location>
        <begin position="267"/>
        <end position="681"/>
    </location>
</feature>
<dbReference type="RefSeq" id="WP_155041203.1">
    <property type="nucleotide sequence ID" value="NZ_WMIG01000014.1"/>
</dbReference>
<dbReference type="GO" id="GO:0015344">
    <property type="term" value="F:siderophore uptake transmembrane transporter activity"/>
    <property type="evidence" value="ECO:0007669"/>
    <property type="project" value="TreeGrafter"/>
</dbReference>
<dbReference type="EMBL" id="WMIG01000014">
    <property type="protein sequence ID" value="MTH61261.1"/>
    <property type="molecule type" value="Genomic_DNA"/>
</dbReference>
<keyword evidence="8" id="KW-0408">Iron</keyword>
<dbReference type="Gene3D" id="2.40.170.20">
    <property type="entry name" value="TonB-dependent receptor, beta-barrel domain"/>
    <property type="match status" value="1"/>
</dbReference>
<dbReference type="Pfam" id="PF00593">
    <property type="entry name" value="TonB_dep_Rec_b-barrel"/>
    <property type="match status" value="1"/>
</dbReference>
<sequence length="713" mass="77911">MPLFLSSSEFPRPRLALLLSATALTALPAFAQESVTLDPVILQGQGSPISGGVGYTVSTTSTGLKSGAPLTEVPMTVNTVTEQELKDRDPVQIEDALAYIPGIVASPWGMDDRFDQFSIRGFDLGVYGLFRDGLINKAQSFSGFKVDPYMIQRIDVLKGPASVLYGSNDAAGMVNMITKRPTFAHLGEAKLSYGSHDTAELAVDWGDVNADKTLSWRLTGLTRDGANSIKNSDDDRDLLAFSTTWAPTDQTSITFLAHWQKDNMMPNVMVPVAGEDYDTSGGTLPSDFLNTQHPWNKFETEQASIGWQAEHEFNDSLKVRQNFRYARQTTDYNHLYSSGLVAGAPLPDSLNYTAFTVDEKARYWALDNQLEYRGRMGDAEHVLTFGVDVSKQIRDGSMGYADPGYVIALSALNFDQPVTEPGAFNDARTEVLEKGIYAQDHIRFGNGVTVTAGLRRSWVENETKDRLWGMDSAQKDNATTGMLGATWDLGNGFVPYASYGESFTVNIGQTFGGEQYKPTEGKQLEVGLRYQPEGTQLQLAAALYNIEKSNVLTSDPVNSGFQIQTGEVRHRGLELEARGQVTEAISLIAGYSYIDAKVLSSEDGDQGNEPAMVPEHSASIWAEYDFNGAAEGLSLGGGLRYVGKTWADNANSREVDSYVLADMAVHYTWDDYSVALNVTNLFDEEYYATCSAAGYGCAQGEGREATLTLSRAF</sequence>
<keyword evidence="9" id="KW-0406">Ion transport</keyword>
<keyword evidence="10 15" id="KW-0798">TonB box</keyword>
<evidence type="ECO:0000256" key="7">
    <source>
        <dbReference type="ARBA" id="ARBA00022729"/>
    </source>
</evidence>
<gene>
    <name evidence="19" type="ORF">GL300_18785</name>
</gene>
<dbReference type="InterPro" id="IPR010105">
    <property type="entry name" value="TonB_sidphr_rcpt"/>
</dbReference>
<keyword evidence="3 14" id="KW-0813">Transport</keyword>
<dbReference type="PROSITE" id="PS52016">
    <property type="entry name" value="TONB_DEPENDENT_REC_3"/>
    <property type="match status" value="1"/>
</dbReference>